<dbReference type="Pfam" id="PF00271">
    <property type="entry name" value="Helicase_C"/>
    <property type="match status" value="1"/>
</dbReference>
<feature type="short sequence motif" description="Q motif" evidence="14">
    <location>
        <begin position="41"/>
        <end position="69"/>
    </location>
</feature>
<comment type="catalytic activity">
    <reaction evidence="13 16">
        <text>ATP + H2O = ADP + phosphate + H(+)</text>
        <dbReference type="Rhea" id="RHEA:13065"/>
        <dbReference type="ChEBI" id="CHEBI:15377"/>
        <dbReference type="ChEBI" id="CHEBI:15378"/>
        <dbReference type="ChEBI" id="CHEBI:30616"/>
        <dbReference type="ChEBI" id="CHEBI:43474"/>
        <dbReference type="ChEBI" id="CHEBI:456216"/>
        <dbReference type="EC" id="3.6.4.13"/>
    </reaction>
</comment>
<dbReference type="GO" id="GO:0032040">
    <property type="term" value="C:small-subunit processome"/>
    <property type="evidence" value="ECO:0007669"/>
    <property type="project" value="EnsemblFungi"/>
</dbReference>
<dbReference type="SMART" id="SM00490">
    <property type="entry name" value="HELICc"/>
    <property type="match status" value="1"/>
</dbReference>
<dbReference type="InterPro" id="IPR025313">
    <property type="entry name" value="SPB4-like_CTE"/>
</dbReference>
<dbReference type="PROSITE" id="PS51195">
    <property type="entry name" value="Q_MOTIF"/>
    <property type="match status" value="1"/>
</dbReference>
<keyword evidence="17" id="KW-0175">Coiled coil</keyword>
<evidence type="ECO:0000256" key="10">
    <source>
        <dbReference type="ARBA" id="ARBA00037374"/>
    </source>
</evidence>
<feature type="region of interest" description="Disordered" evidence="18">
    <location>
        <begin position="597"/>
        <end position="618"/>
    </location>
</feature>
<comment type="domain">
    <text evidence="16">The Q motif is unique to and characteristic of the DEAD box family of RNA helicases and controls ATP binding and hydrolysis.</text>
</comment>
<dbReference type="Proteomes" id="UP000054304">
    <property type="component" value="Unassembled WGS sequence"/>
</dbReference>
<reference evidence="22 23" key="1">
    <citation type="submission" date="2014-12" db="EMBL/GenBank/DDBJ databases">
        <authorList>
            <person name="Neuveglise Cecile"/>
        </authorList>
    </citation>
    <scope>NUCLEOTIDE SEQUENCE [LARGE SCALE GENOMIC DNA]</scope>
    <source>
        <strain evidence="22 23">CBS 12615</strain>
    </source>
</reference>
<accession>A0A0C7N6F1</accession>
<evidence type="ECO:0000256" key="4">
    <source>
        <dbReference type="ARBA" id="ARBA00022741"/>
    </source>
</evidence>
<dbReference type="AlphaFoldDB" id="A0A0C7N6F1"/>
<evidence type="ECO:0000256" key="3">
    <source>
        <dbReference type="ARBA" id="ARBA00022552"/>
    </source>
</evidence>
<evidence type="ECO:0000256" key="16">
    <source>
        <dbReference type="RuleBase" id="RU365068"/>
    </source>
</evidence>
<dbReference type="HOGENOM" id="CLU_003041_26_1_1"/>
<keyword evidence="8 16" id="KW-0694">RNA-binding</keyword>
<dbReference type="CDD" id="cd17941">
    <property type="entry name" value="DEADc_DDX10"/>
    <property type="match status" value="1"/>
</dbReference>
<dbReference type="InterPro" id="IPR027417">
    <property type="entry name" value="P-loop_NTPase"/>
</dbReference>
<comment type="function">
    <text evidence="10">ATP-dependent RNA helicase required for ribosome biogenesis. Involved in the release of U14 snoRNA in pre-ribosomal complexes. Required for pre-rRNA cleavage at site A2.</text>
</comment>
<feature type="coiled-coil region" evidence="17">
    <location>
        <begin position="12"/>
        <end position="43"/>
    </location>
</feature>
<evidence type="ECO:0000256" key="5">
    <source>
        <dbReference type="ARBA" id="ARBA00022801"/>
    </source>
</evidence>
<dbReference type="GO" id="GO:0016887">
    <property type="term" value="F:ATP hydrolysis activity"/>
    <property type="evidence" value="ECO:0007669"/>
    <property type="project" value="RHEA"/>
</dbReference>
<comment type="subcellular location">
    <subcellularLocation>
        <location evidence="1">Nucleus</location>
        <location evidence="1">Nucleolus</location>
    </subcellularLocation>
</comment>
<dbReference type="Gene3D" id="3.40.50.300">
    <property type="entry name" value="P-loop containing nucleotide triphosphate hydrolases"/>
    <property type="match status" value="2"/>
</dbReference>
<dbReference type="OrthoDB" id="10259640at2759"/>
<dbReference type="InterPro" id="IPR014014">
    <property type="entry name" value="RNA_helicase_DEAD_Q_motif"/>
</dbReference>
<dbReference type="STRING" id="1245769.A0A0C7N6F1"/>
<feature type="compositionally biased region" description="Basic and acidic residues" evidence="18">
    <location>
        <begin position="744"/>
        <end position="755"/>
    </location>
</feature>
<dbReference type="EC" id="3.6.4.13" evidence="16"/>
<dbReference type="EMBL" id="LN736363">
    <property type="protein sequence ID" value="CEP62079.1"/>
    <property type="molecule type" value="Genomic_DNA"/>
</dbReference>
<comment type="function">
    <text evidence="16">RNA helicase.</text>
</comment>
<evidence type="ECO:0000256" key="12">
    <source>
        <dbReference type="ARBA" id="ARBA00038587"/>
    </source>
</evidence>
<dbReference type="GO" id="GO:0042802">
    <property type="term" value="F:identical protein binding"/>
    <property type="evidence" value="ECO:0007669"/>
    <property type="project" value="EnsemblFungi"/>
</dbReference>
<dbReference type="InterPro" id="IPR000629">
    <property type="entry name" value="RNA-helicase_DEAD-box_CS"/>
</dbReference>
<organism evidence="22 23">
    <name type="scientific">Lachancea lanzarotensis</name>
    <dbReference type="NCBI Taxonomy" id="1245769"/>
    <lineage>
        <taxon>Eukaryota</taxon>
        <taxon>Fungi</taxon>
        <taxon>Dikarya</taxon>
        <taxon>Ascomycota</taxon>
        <taxon>Saccharomycotina</taxon>
        <taxon>Saccharomycetes</taxon>
        <taxon>Saccharomycetales</taxon>
        <taxon>Saccharomycetaceae</taxon>
        <taxon>Lachancea</taxon>
    </lineage>
</organism>
<evidence type="ECO:0000259" key="19">
    <source>
        <dbReference type="PROSITE" id="PS51192"/>
    </source>
</evidence>
<proteinExistence type="inferred from homology"/>
<dbReference type="RefSeq" id="XP_022628309.1">
    <property type="nucleotide sequence ID" value="XM_022772890.1"/>
</dbReference>
<comment type="subunit">
    <text evidence="12">Interacts with the U3 and U14 snoRNAs. Associates with pre-ribosomal complexes.</text>
</comment>
<keyword evidence="4 15" id="KW-0547">Nucleotide-binding</keyword>
<dbReference type="FunFam" id="3.40.50.300:FF:001632">
    <property type="entry name" value="RNA helicase"/>
    <property type="match status" value="1"/>
</dbReference>
<keyword evidence="6 15" id="KW-0347">Helicase</keyword>
<dbReference type="PROSITE" id="PS00039">
    <property type="entry name" value="DEAD_ATP_HELICASE"/>
    <property type="match status" value="1"/>
</dbReference>
<keyword evidence="7 15" id="KW-0067">ATP-binding</keyword>
<keyword evidence="23" id="KW-1185">Reference proteome</keyword>
<protein>
    <recommendedName>
        <fullName evidence="16">ATP-dependent RNA helicase</fullName>
        <ecNumber evidence="16">3.6.4.13</ecNumber>
    </recommendedName>
</protein>
<keyword evidence="5 15" id="KW-0378">Hydrolase</keyword>
<evidence type="ECO:0000256" key="6">
    <source>
        <dbReference type="ARBA" id="ARBA00022806"/>
    </source>
</evidence>
<evidence type="ECO:0000313" key="22">
    <source>
        <dbReference type="EMBL" id="CEP62079.1"/>
    </source>
</evidence>
<comment type="similarity">
    <text evidence="11">Belongs to the DEAD box helicase family. DDX10/DBP4 subfamily.</text>
</comment>
<name>A0A0C7N6F1_9SACH</name>
<gene>
    <name evidence="22" type="ORF">LALA0_S04e07294g</name>
</gene>
<dbReference type="GO" id="GO:0003723">
    <property type="term" value="F:RNA binding"/>
    <property type="evidence" value="ECO:0007669"/>
    <property type="project" value="UniProtKB-UniRule"/>
</dbReference>
<evidence type="ECO:0000256" key="14">
    <source>
        <dbReference type="PROSITE-ProRule" id="PRU00552"/>
    </source>
</evidence>
<feature type="compositionally biased region" description="Polar residues" evidence="18">
    <location>
        <begin position="702"/>
        <end position="713"/>
    </location>
</feature>
<dbReference type="CDD" id="cd18787">
    <property type="entry name" value="SF2_C_DEAD"/>
    <property type="match status" value="1"/>
</dbReference>
<feature type="region of interest" description="Disordered" evidence="18">
    <location>
        <begin position="632"/>
        <end position="766"/>
    </location>
</feature>
<dbReference type="Pfam" id="PF13959">
    <property type="entry name" value="CTE_SPB4"/>
    <property type="match status" value="1"/>
</dbReference>
<evidence type="ECO:0000256" key="17">
    <source>
        <dbReference type="SAM" id="Coils"/>
    </source>
</evidence>
<evidence type="ECO:0000256" key="8">
    <source>
        <dbReference type="ARBA" id="ARBA00022884"/>
    </source>
</evidence>
<dbReference type="SMART" id="SM01178">
    <property type="entry name" value="DUF4217"/>
    <property type="match status" value="1"/>
</dbReference>
<dbReference type="InterPro" id="IPR014001">
    <property type="entry name" value="Helicase_ATP-bd"/>
</dbReference>
<dbReference type="InterPro" id="IPR001650">
    <property type="entry name" value="Helicase_C-like"/>
</dbReference>
<evidence type="ECO:0000256" key="11">
    <source>
        <dbReference type="ARBA" id="ARBA00038084"/>
    </source>
</evidence>
<keyword evidence="3" id="KW-0698">rRNA processing</keyword>
<feature type="domain" description="DEAD-box RNA helicase Q" evidence="21">
    <location>
        <begin position="41"/>
        <end position="69"/>
    </location>
</feature>
<sequence>MARKQRVTTATRKQLRQKEDDYLKKLEEQIEEYDAENTKAALFKDLPLSNNTIKGLKDSAFVKLTEIQQKSIPVSLKGHDLLAAAKTGSGKTLAFLVPVIEKLYREKWTEFDGLGALIVSPTRELAMQIYEVLVKIGRYTSFSAGLVIGGKDVKFELERISKINVLVGTPGRILQHMDQAVGLNTANLQILVLDEADRCLDMGFKKTLDAIVSNLPPVRQTLLFSATQSQSLADLARLSLTDYKSIGTAEIKDSKNLPATPETLQQSYISVELPDKLDILYSFIKTHLKSKMIVFLSSSKQVHFVYETFRKLQPGISLMHLHGRQKQTARTETLDKFSRAQHTCLFATDVVARGIDFPAVDWVVQADCPENVDTYIHRVGRSARYGKQGKSLIMLTPQEEEGFLKRLKQRHIEPNKLTIKQSRKKSIKPQLQSLLFQDPELKYLGQKAFISYVRSIYIQKDKEVFKFDELPNEEFANSLGLPGAPKIKMKGMKSVERAKELKNTSRQLLSLSKANDDGDIVGANKEGRTRIDKMFDRRNQTVLSEHYLNITKAQADADEEDDFMTMKRQDHQIHEEELPELIGPTSKRALRRAVSKKASIAGKGNPSKLVFDDDGQSHPIYELEGEEDFHAGGAAEDQKKSFISKETDVMQGRDIEDKKLAKEKRQEKKRKRLEALRREQEAELDDESGSDEGGSYHASLATRANLSDDMQSASEDEEQETLHRSKKAKYSRHDSEESSSDTDAGDRRGQSDTKKSAARRVIEVQQPESLEDLESLTAQFLQN</sequence>
<evidence type="ECO:0000256" key="1">
    <source>
        <dbReference type="ARBA" id="ARBA00004604"/>
    </source>
</evidence>
<evidence type="ECO:0000256" key="2">
    <source>
        <dbReference type="ARBA" id="ARBA00022517"/>
    </source>
</evidence>
<keyword evidence="2" id="KW-0690">Ribosome biogenesis</keyword>
<dbReference type="PANTHER" id="PTHR24031">
    <property type="entry name" value="RNA HELICASE"/>
    <property type="match status" value="1"/>
</dbReference>
<dbReference type="GeneID" id="34685528"/>
<dbReference type="PROSITE" id="PS51192">
    <property type="entry name" value="HELICASE_ATP_BIND_1"/>
    <property type="match status" value="1"/>
</dbReference>
<evidence type="ECO:0000259" key="20">
    <source>
        <dbReference type="PROSITE" id="PS51194"/>
    </source>
</evidence>
<evidence type="ECO:0000256" key="7">
    <source>
        <dbReference type="ARBA" id="ARBA00022840"/>
    </source>
</evidence>
<dbReference type="GO" id="GO:0005524">
    <property type="term" value="F:ATP binding"/>
    <property type="evidence" value="ECO:0007669"/>
    <property type="project" value="UniProtKB-UniRule"/>
</dbReference>
<feature type="domain" description="Helicase C-terminal" evidence="20">
    <location>
        <begin position="276"/>
        <end position="435"/>
    </location>
</feature>
<evidence type="ECO:0000256" key="9">
    <source>
        <dbReference type="ARBA" id="ARBA00023242"/>
    </source>
</evidence>
<dbReference type="SMART" id="SM00487">
    <property type="entry name" value="DEXDc"/>
    <property type="match status" value="1"/>
</dbReference>
<dbReference type="SUPFAM" id="SSF52540">
    <property type="entry name" value="P-loop containing nucleoside triphosphate hydrolases"/>
    <property type="match status" value="1"/>
</dbReference>
<evidence type="ECO:0000313" key="23">
    <source>
        <dbReference type="Proteomes" id="UP000054304"/>
    </source>
</evidence>
<evidence type="ECO:0000256" key="18">
    <source>
        <dbReference type="SAM" id="MobiDB-lite"/>
    </source>
</evidence>
<evidence type="ECO:0000256" key="15">
    <source>
        <dbReference type="RuleBase" id="RU000492"/>
    </source>
</evidence>
<dbReference type="GO" id="GO:0003724">
    <property type="term" value="F:RNA helicase activity"/>
    <property type="evidence" value="ECO:0007669"/>
    <property type="project" value="UniProtKB-EC"/>
</dbReference>
<keyword evidence="9" id="KW-0539">Nucleus</keyword>
<feature type="domain" description="Helicase ATP-binding" evidence="19">
    <location>
        <begin position="72"/>
        <end position="246"/>
    </location>
</feature>
<dbReference type="PROSITE" id="PS51194">
    <property type="entry name" value="HELICASE_CTER"/>
    <property type="match status" value="1"/>
</dbReference>
<dbReference type="GO" id="GO:0006364">
    <property type="term" value="P:rRNA processing"/>
    <property type="evidence" value="ECO:0007669"/>
    <property type="project" value="UniProtKB-KW"/>
</dbReference>
<feature type="compositionally biased region" description="Basic and acidic residues" evidence="18">
    <location>
        <begin position="636"/>
        <end position="666"/>
    </location>
</feature>
<evidence type="ECO:0000256" key="13">
    <source>
        <dbReference type="ARBA" id="ARBA00047984"/>
    </source>
</evidence>
<dbReference type="Pfam" id="PF00270">
    <property type="entry name" value="DEAD"/>
    <property type="match status" value="1"/>
</dbReference>
<evidence type="ECO:0000259" key="21">
    <source>
        <dbReference type="PROSITE" id="PS51195"/>
    </source>
</evidence>
<dbReference type="InterPro" id="IPR011545">
    <property type="entry name" value="DEAD/DEAH_box_helicase_dom"/>
</dbReference>